<dbReference type="InterPro" id="IPR006119">
    <property type="entry name" value="Resolv_N"/>
</dbReference>
<organism evidence="2 3">
    <name type="scientific">Adhaeribacter soli</name>
    <dbReference type="NCBI Taxonomy" id="2607655"/>
    <lineage>
        <taxon>Bacteria</taxon>
        <taxon>Pseudomonadati</taxon>
        <taxon>Bacteroidota</taxon>
        <taxon>Cytophagia</taxon>
        <taxon>Cytophagales</taxon>
        <taxon>Hymenobacteraceae</taxon>
        <taxon>Adhaeribacter</taxon>
    </lineage>
</organism>
<dbReference type="CDD" id="cd03768">
    <property type="entry name" value="SR_ResInv"/>
    <property type="match status" value="1"/>
</dbReference>
<dbReference type="PANTHER" id="PTHR30461">
    <property type="entry name" value="DNA-INVERTASE FROM LAMBDOID PROPHAGE"/>
    <property type="match status" value="1"/>
</dbReference>
<reference evidence="2 3" key="1">
    <citation type="submission" date="2019-09" db="EMBL/GenBank/DDBJ databases">
        <title>Genome sequence of Adhaeribacter sp. M2.</title>
        <authorList>
            <person name="Srinivasan S."/>
        </authorList>
    </citation>
    <scope>NUCLEOTIDE SEQUENCE [LARGE SCALE GENOMIC DNA]</scope>
    <source>
        <strain evidence="2 3">M2</strain>
    </source>
</reference>
<evidence type="ECO:0000313" key="3">
    <source>
        <dbReference type="Proteomes" id="UP000326570"/>
    </source>
</evidence>
<dbReference type="GO" id="GO:0000150">
    <property type="term" value="F:DNA strand exchange activity"/>
    <property type="evidence" value="ECO:0007669"/>
    <property type="project" value="InterPro"/>
</dbReference>
<protein>
    <submittedName>
        <fullName evidence="2">Recombinase family protein</fullName>
    </submittedName>
</protein>
<dbReference type="SMART" id="SM00857">
    <property type="entry name" value="Resolvase"/>
    <property type="match status" value="1"/>
</dbReference>
<dbReference type="EMBL" id="VTWT01000004">
    <property type="protein sequence ID" value="KAA9338950.1"/>
    <property type="molecule type" value="Genomic_DNA"/>
</dbReference>
<accession>A0A5N1IX84</accession>
<dbReference type="Pfam" id="PF00239">
    <property type="entry name" value="Resolvase"/>
    <property type="match status" value="1"/>
</dbReference>
<dbReference type="InterPro" id="IPR036162">
    <property type="entry name" value="Resolvase-like_N_sf"/>
</dbReference>
<proteinExistence type="predicted"/>
<sequence length="213" mass="23630">MQKKTAILVRVSTQDQSHSRQLTELTEYAEARGLQVVETITETISGSKSNNERKAIQQLLKLAKAKKINKVLIHEVTRLGRNTAELLATLEALHALKVSIVVKNYNLETLNPDGSVNSIAQFMFTLLADVGRMERATLIERVRSGMQEAKRKGKHVGRPQGTTKAKEDLLKQYKSIVKCLNEGQTVRNTATLTGKGVSTVMRVKKLLNAPEQA</sequence>
<evidence type="ECO:0000259" key="1">
    <source>
        <dbReference type="PROSITE" id="PS51736"/>
    </source>
</evidence>
<dbReference type="GO" id="GO:0003677">
    <property type="term" value="F:DNA binding"/>
    <property type="evidence" value="ECO:0007669"/>
    <property type="project" value="InterPro"/>
</dbReference>
<dbReference type="Gene3D" id="3.40.50.1390">
    <property type="entry name" value="Resolvase, N-terminal catalytic domain"/>
    <property type="match status" value="1"/>
</dbReference>
<dbReference type="PROSITE" id="PS51736">
    <property type="entry name" value="RECOMBINASES_3"/>
    <property type="match status" value="1"/>
</dbReference>
<name>A0A5N1IX84_9BACT</name>
<dbReference type="AlphaFoldDB" id="A0A5N1IX84"/>
<gene>
    <name evidence="2" type="ORF">F0P94_09170</name>
</gene>
<keyword evidence="3" id="KW-1185">Reference proteome</keyword>
<feature type="domain" description="Resolvase/invertase-type recombinase catalytic" evidence="1">
    <location>
        <begin position="4"/>
        <end position="153"/>
    </location>
</feature>
<comment type="caution">
    <text evidence="2">The sequence shown here is derived from an EMBL/GenBank/DDBJ whole genome shotgun (WGS) entry which is preliminary data.</text>
</comment>
<dbReference type="SUPFAM" id="SSF53041">
    <property type="entry name" value="Resolvase-like"/>
    <property type="match status" value="1"/>
</dbReference>
<dbReference type="InterPro" id="IPR050639">
    <property type="entry name" value="SSR_resolvase"/>
</dbReference>
<dbReference type="RefSeq" id="WP_150903584.1">
    <property type="nucleotide sequence ID" value="NZ_VTWT01000004.1"/>
</dbReference>
<dbReference type="Proteomes" id="UP000326570">
    <property type="component" value="Unassembled WGS sequence"/>
</dbReference>
<dbReference type="PANTHER" id="PTHR30461:SF19">
    <property type="entry name" value="SITE-SPECIFIC RECOMBINASE RESOLVASE FAMILY"/>
    <property type="match status" value="1"/>
</dbReference>
<evidence type="ECO:0000313" key="2">
    <source>
        <dbReference type="EMBL" id="KAA9338950.1"/>
    </source>
</evidence>